<keyword evidence="1" id="KW-0732">Signal</keyword>
<evidence type="ECO:0000313" key="3">
    <source>
        <dbReference type="Proteomes" id="UP000017670"/>
    </source>
</evidence>
<proteinExistence type="predicted"/>
<comment type="caution">
    <text evidence="2">The sequence shown here is derived from an EMBL/GenBank/DDBJ whole genome shotgun (WGS) entry which is preliminary data.</text>
</comment>
<reference evidence="2 3" key="1">
    <citation type="submission" date="2013-02" db="EMBL/GenBank/DDBJ databases">
        <title>The Genome Sequence of Acinetobacter beijerinckii CIP 110307.</title>
        <authorList>
            <consortium name="The Broad Institute Genome Sequencing Platform"/>
            <consortium name="The Broad Institute Genome Sequencing Center for Infectious Disease"/>
            <person name="Cerqueira G."/>
            <person name="Feldgarden M."/>
            <person name="Courvalin P."/>
            <person name="Perichon B."/>
            <person name="Grillot-Courvalin C."/>
            <person name="Clermont D."/>
            <person name="Rocha E."/>
            <person name="Yoon E.-J."/>
            <person name="Nemec A."/>
            <person name="Walker B."/>
            <person name="Young S.K."/>
            <person name="Zeng Q."/>
            <person name="Gargeya S."/>
            <person name="Fitzgerald M."/>
            <person name="Haas B."/>
            <person name="Abouelleil A."/>
            <person name="Alvarado L."/>
            <person name="Arachchi H.M."/>
            <person name="Berlin A.M."/>
            <person name="Chapman S.B."/>
            <person name="Dewar J."/>
            <person name="Goldberg J."/>
            <person name="Griggs A."/>
            <person name="Gujja S."/>
            <person name="Hansen M."/>
            <person name="Howarth C."/>
            <person name="Imamovic A."/>
            <person name="Larimer J."/>
            <person name="McCowan C."/>
            <person name="Murphy C."/>
            <person name="Neiman D."/>
            <person name="Pearson M."/>
            <person name="Priest M."/>
            <person name="Roberts A."/>
            <person name="Saif S."/>
            <person name="Shea T."/>
            <person name="Sisk P."/>
            <person name="Sykes S."/>
            <person name="Wortman J."/>
            <person name="Nusbaum C."/>
            <person name="Birren B."/>
        </authorList>
    </citation>
    <scope>NUCLEOTIDE SEQUENCE [LARGE SCALE GENOMIC DNA]</scope>
    <source>
        <strain evidence="2 3">CIP 110307</strain>
    </source>
</reference>
<evidence type="ECO:0000313" key="2">
    <source>
        <dbReference type="EMBL" id="ENW07218.1"/>
    </source>
</evidence>
<sequence>MKYTCILIGLLVFLTRANAEFNIENNKNQPTYIKLGYRNILNSSFIYPDSDKNANLKRNTVNIPYEDDLIVFQPLLKNDNKIKGMDYYFLNYECFV</sequence>
<gene>
    <name evidence="2" type="ORF">F933_01686</name>
</gene>
<accession>N9E9U7</accession>
<dbReference type="HOGENOM" id="CLU_2353436_0_0_6"/>
<protein>
    <submittedName>
        <fullName evidence="2">Uncharacterized protein</fullName>
    </submittedName>
</protein>
<dbReference type="STRING" id="262668.GCA_000931715_02014"/>
<dbReference type="Proteomes" id="UP000017670">
    <property type="component" value="Unassembled WGS sequence"/>
</dbReference>
<feature type="chain" id="PRO_5004141163" evidence="1">
    <location>
        <begin position="20"/>
        <end position="96"/>
    </location>
</feature>
<name>N9E9U7_9GAMM</name>
<evidence type="ECO:0000256" key="1">
    <source>
        <dbReference type="SAM" id="SignalP"/>
    </source>
</evidence>
<keyword evidence="3" id="KW-1185">Reference proteome</keyword>
<dbReference type="EMBL" id="APQL01000005">
    <property type="protein sequence ID" value="ENW07218.1"/>
    <property type="molecule type" value="Genomic_DNA"/>
</dbReference>
<dbReference type="AlphaFoldDB" id="N9E9U7"/>
<organism evidence="2 3">
    <name type="scientific">Acinetobacter beijerinckii CIP 110307</name>
    <dbReference type="NCBI Taxonomy" id="1217648"/>
    <lineage>
        <taxon>Bacteria</taxon>
        <taxon>Pseudomonadati</taxon>
        <taxon>Pseudomonadota</taxon>
        <taxon>Gammaproteobacteria</taxon>
        <taxon>Moraxellales</taxon>
        <taxon>Moraxellaceae</taxon>
        <taxon>Acinetobacter</taxon>
    </lineage>
</organism>
<feature type="signal peptide" evidence="1">
    <location>
        <begin position="1"/>
        <end position="19"/>
    </location>
</feature>